<organism evidence="6 7">
    <name type="scientific">Methanocella conradii (strain DSM 24694 / JCM 17849 / CGMCC 1.5162 / HZ254)</name>
    <dbReference type="NCBI Taxonomy" id="1041930"/>
    <lineage>
        <taxon>Archaea</taxon>
        <taxon>Methanobacteriati</taxon>
        <taxon>Methanobacteriota</taxon>
        <taxon>Stenosarchaea group</taxon>
        <taxon>Methanomicrobia</taxon>
        <taxon>Methanocellales</taxon>
        <taxon>Methanocellaceae</taxon>
        <taxon>Methanocella</taxon>
    </lineage>
</organism>
<evidence type="ECO:0000256" key="2">
    <source>
        <dbReference type="ARBA" id="ARBA00022723"/>
    </source>
</evidence>
<evidence type="ECO:0000256" key="3">
    <source>
        <dbReference type="ARBA" id="ARBA00023004"/>
    </source>
</evidence>
<dbReference type="SFLD" id="SFLDF00385">
    <property type="entry name" value="7_8-dihydro-6-hydroxymethylpte"/>
    <property type="match status" value="1"/>
</dbReference>
<dbReference type="SFLD" id="SFLDG01067">
    <property type="entry name" value="SPASM/twitch_domain_containing"/>
    <property type="match status" value="1"/>
</dbReference>
<dbReference type="InterPro" id="IPR007197">
    <property type="entry name" value="rSAM"/>
</dbReference>
<gene>
    <name evidence="6" type="ordered locus">Mtc_0977</name>
</gene>
<dbReference type="OrthoDB" id="49555at2157"/>
<dbReference type="PANTHER" id="PTHR43306:SF1">
    <property type="entry name" value="7,8-DIHYDRO-6-HYDROXYMETHYLPTERIN DIMETHYLTRANSFERASE"/>
    <property type="match status" value="1"/>
</dbReference>
<keyword evidence="7" id="KW-1185">Reference proteome</keyword>
<dbReference type="PANTHER" id="PTHR43306">
    <property type="entry name" value="7,8-DIHYDRO-6-HYDROXYMETHYLPTERIN DIMETHYLTRANSFERASE"/>
    <property type="match status" value="1"/>
</dbReference>
<dbReference type="eggNOG" id="arCOG00933">
    <property type="taxonomic scope" value="Archaea"/>
</dbReference>
<dbReference type="InterPro" id="IPR058240">
    <property type="entry name" value="rSAM_sf"/>
</dbReference>
<dbReference type="Pfam" id="PF04055">
    <property type="entry name" value="Radical_SAM"/>
    <property type="match status" value="1"/>
</dbReference>
<keyword evidence="2" id="KW-0479">Metal-binding</keyword>
<dbReference type="KEGG" id="mez:Mtc_0977"/>
<dbReference type="InterPro" id="IPR013785">
    <property type="entry name" value="Aldolase_TIM"/>
</dbReference>
<proteinExistence type="predicted"/>
<name>H8I5R5_METCZ</name>
<dbReference type="EMBL" id="CP003243">
    <property type="protein sequence ID" value="AFC99732.1"/>
    <property type="molecule type" value="Genomic_DNA"/>
</dbReference>
<dbReference type="InterPro" id="IPR056488">
    <property type="entry name" value="Zn_ribbon_HMPTM"/>
</dbReference>
<evidence type="ECO:0000313" key="7">
    <source>
        <dbReference type="Proteomes" id="UP000005233"/>
    </source>
</evidence>
<dbReference type="SUPFAM" id="SSF102114">
    <property type="entry name" value="Radical SAM enzymes"/>
    <property type="match status" value="1"/>
</dbReference>
<evidence type="ECO:0000256" key="1">
    <source>
        <dbReference type="ARBA" id="ARBA00022691"/>
    </source>
</evidence>
<reference evidence="6 7" key="1">
    <citation type="journal article" date="2012" name="J. Bacteriol.">
        <title>Complete genome sequence of a thermophilic methanogen, Methanocella conradii HZ254, isolated from Chinese rice field soil.</title>
        <authorList>
            <person name="Lu Z."/>
            <person name="Lu Y."/>
        </authorList>
    </citation>
    <scope>NUCLEOTIDE SEQUENCE [LARGE SCALE GENOMIC DNA]</scope>
    <source>
        <strain evidence="7">DSM 24694 / JCM 17849 / CGMCC 1.5162 / HZ254</strain>
    </source>
</reference>
<dbReference type="AlphaFoldDB" id="H8I5R5"/>
<accession>H8I5R5</accession>
<dbReference type="GO" id="GO:0046872">
    <property type="term" value="F:metal ion binding"/>
    <property type="evidence" value="ECO:0007669"/>
    <property type="project" value="UniProtKB-KW"/>
</dbReference>
<dbReference type="STRING" id="1041930.Mtc_0977"/>
<dbReference type="InterPro" id="IPR034471">
    <property type="entry name" value="GDGT/MA_synthase"/>
</dbReference>
<dbReference type="Gene3D" id="3.20.20.70">
    <property type="entry name" value="Aldolase class I"/>
    <property type="match status" value="1"/>
</dbReference>
<evidence type="ECO:0000313" key="6">
    <source>
        <dbReference type="EMBL" id="AFC99732.1"/>
    </source>
</evidence>
<dbReference type="HOGENOM" id="CLU_023791_0_0_2"/>
<dbReference type="InterPro" id="IPR034474">
    <property type="entry name" value="Methyltransferase_Class_D"/>
</dbReference>
<dbReference type="Proteomes" id="UP000005233">
    <property type="component" value="Chromosome"/>
</dbReference>
<dbReference type="NCBIfam" id="NF045702">
    <property type="entry name" value="rSAM_GDGT_ether"/>
    <property type="match status" value="1"/>
</dbReference>
<dbReference type="GO" id="GO:0051539">
    <property type="term" value="F:4 iron, 4 sulfur cluster binding"/>
    <property type="evidence" value="ECO:0007669"/>
    <property type="project" value="InterPro"/>
</dbReference>
<keyword evidence="1" id="KW-0949">S-adenosyl-L-methionine</keyword>
<dbReference type="SFLD" id="SFLDG01100">
    <property type="entry name" value="methyltransferase_(Class_D)"/>
    <property type="match status" value="1"/>
</dbReference>
<sequence length="497" mass="55566">MSKTKSICPVCHDVIDASVEKEDGQVLITKTCKDHGTFNDVYFSDAKVYDNYEKFRSIGNGLANPMTKTVKGCPYDCGLCPNHKTPTILANIDLTNRCNLSCPLCFANARKSGYVYEPTIDQVRHMLEVLRSEKPVPCYAVQFAGGEPTMRSDLPEIITMARQMGFFQIMIATNGMKFAQSKDYCRELRKTPLSTTYLQFDGVTEEPYIKLRGFNALPYKLKALENMREAGLNNVVLVPSLVKGVNDAQVADIIRFAAKNVDMVRGVNFQPVSFTGRVDTEELKRGRITIPDFLAMLEEQSNGEIVKSDFFPCPAVAPMSDLMEAWTHMPQVKFTIHPHCGTATYVFVDKKGGLLPITRFVDVAGLMGAVERISNECKGSKHSKVLLAEKLVREVPRYVDMAKMPEGVNIPKILVAFVKSGDPVKVLSEFHYKSMLVSAMHFMDPYNMDLARVQSCGIHYAIPDGRVVPFCTYNTLYRPDVEKKLARQAVVEATQKA</sequence>
<protein>
    <submittedName>
        <fullName evidence="6">Radical SAM domain-containing protein</fullName>
    </submittedName>
</protein>
<feature type="domain" description="Radical SAM core" evidence="5">
    <location>
        <begin position="84"/>
        <end position="300"/>
    </location>
</feature>
<dbReference type="PROSITE" id="PS51918">
    <property type="entry name" value="RADICAL_SAM"/>
    <property type="match status" value="1"/>
</dbReference>
<dbReference type="CDD" id="cd01335">
    <property type="entry name" value="Radical_SAM"/>
    <property type="match status" value="1"/>
</dbReference>
<evidence type="ECO:0000256" key="4">
    <source>
        <dbReference type="ARBA" id="ARBA00023014"/>
    </source>
</evidence>
<dbReference type="RefSeq" id="WP_014405570.1">
    <property type="nucleotide sequence ID" value="NC_017034.1"/>
</dbReference>
<keyword evidence="3" id="KW-0408">Iron</keyword>
<dbReference type="SFLD" id="SFLDS00029">
    <property type="entry name" value="Radical_SAM"/>
    <property type="match status" value="1"/>
</dbReference>
<keyword evidence="4" id="KW-0411">Iron-sulfur</keyword>
<evidence type="ECO:0000259" key="5">
    <source>
        <dbReference type="PROSITE" id="PS51918"/>
    </source>
</evidence>
<dbReference type="GO" id="GO:0008168">
    <property type="term" value="F:methyltransferase activity"/>
    <property type="evidence" value="ECO:0007669"/>
    <property type="project" value="InterPro"/>
</dbReference>
<dbReference type="GeneID" id="11971099"/>
<dbReference type="Pfam" id="PF23545">
    <property type="entry name" value="Zn_ribbon_HMPTM"/>
    <property type="match status" value="1"/>
</dbReference>